<dbReference type="KEGG" id="sdr:SCD_n00824"/>
<dbReference type="Gene3D" id="3.40.630.30">
    <property type="match status" value="1"/>
</dbReference>
<dbReference type="SUPFAM" id="SSF55729">
    <property type="entry name" value="Acyl-CoA N-acyltransferases (Nat)"/>
    <property type="match status" value="1"/>
</dbReference>
<dbReference type="OrthoDB" id="9789605at2"/>
<accession>S6A9T4</accession>
<dbReference type="PANTHER" id="PTHR43877">
    <property type="entry name" value="AMINOALKYLPHOSPHONATE N-ACETYLTRANSFERASE-RELATED-RELATED"/>
    <property type="match status" value="1"/>
</dbReference>
<evidence type="ECO:0000259" key="3">
    <source>
        <dbReference type="PROSITE" id="PS51186"/>
    </source>
</evidence>
<reference evidence="4 5" key="1">
    <citation type="journal article" date="2012" name="Appl. Environ. Microbiol.">
        <title>Draft genome sequence of a psychrotolerant sulfur-oxidizing bacterium, Sulfuricella denitrificans skB26, and proteomic insights into cold adaptation.</title>
        <authorList>
            <person name="Watanabe T."/>
            <person name="Kojima H."/>
            <person name="Fukui M."/>
        </authorList>
    </citation>
    <scope>NUCLEOTIDE SEQUENCE [LARGE SCALE GENOMIC DNA]</scope>
    <source>
        <strain evidence="5">skB26</strain>
    </source>
</reference>
<dbReference type="PROSITE" id="PS51186">
    <property type="entry name" value="GNAT"/>
    <property type="match status" value="1"/>
</dbReference>
<organism evidence="4 5">
    <name type="scientific">Sulfuricella denitrificans (strain DSM 22764 / NBRC 105220 / skB26)</name>
    <dbReference type="NCBI Taxonomy" id="1163617"/>
    <lineage>
        <taxon>Bacteria</taxon>
        <taxon>Pseudomonadati</taxon>
        <taxon>Pseudomonadota</taxon>
        <taxon>Betaproteobacteria</taxon>
        <taxon>Nitrosomonadales</taxon>
        <taxon>Sulfuricellaceae</taxon>
        <taxon>Sulfuricella</taxon>
    </lineage>
</organism>
<evidence type="ECO:0000256" key="1">
    <source>
        <dbReference type="ARBA" id="ARBA00022679"/>
    </source>
</evidence>
<proteinExistence type="predicted"/>
<dbReference type="AlphaFoldDB" id="S6A9T4"/>
<keyword evidence="1 4" id="KW-0808">Transferase</keyword>
<dbReference type="InterPro" id="IPR000182">
    <property type="entry name" value="GNAT_dom"/>
</dbReference>
<dbReference type="eggNOG" id="COG0454">
    <property type="taxonomic scope" value="Bacteria"/>
</dbReference>
<evidence type="ECO:0000313" key="4">
    <source>
        <dbReference type="EMBL" id="BAN34665.1"/>
    </source>
</evidence>
<dbReference type="InterPro" id="IPR016181">
    <property type="entry name" value="Acyl_CoA_acyltransferase"/>
</dbReference>
<dbReference type="CDD" id="cd04301">
    <property type="entry name" value="NAT_SF"/>
    <property type="match status" value="1"/>
</dbReference>
<feature type="domain" description="N-acetyltransferase" evidence="3">
    <location>
        <begin position="3"/>
        <end position="157"/>
    </location>
</feature>
<dbReference type="EMBL" id="AP013066">
    <property type="protein sequence ID" value="BAN34665.1"/>
    <property type="molecule type" value="Genomic_DNA"/>
</dbReference>
<gene>
    <name evidence="4" type="ORF">SCD_n00824</name>
</gene>
<dbReference type="STRING" id="1163617.SCD_n00824"/>
<dbReference type="HOGENOM" id="CLU_013985_34_8_4"/>
<evidence type="ECO:0000313" key="5">
    <source>
        <dbReference type="Proteomes" id="UP000015559"/>
    </source>
</evidence>
<name>S6A9T4_SULDS</name>
<protein>
    <submittedName>
        <fullName evidence="4">Putative acetyltransferase</fullName>
    </submittedName>
</protein>
<keyword evidence="2" id="KW-0012">Acyltransferase</keyword>
<dbReference type="InterPro" id="IPR050832">
    <property type="entry name" value="Bact_Acetyltransf"/>
</dbReference>
<sequence length="157" mass="17083">MDFILAPASANDAETVAELTKELLEEIMAMTGARHFSADTSALATLCREFLAGEDYAAYLACHAGKEVGFITLSETRALYAGGRFGIIPECYVHPAFRGNGLGAKLLAEAREHARSRGWKRLEVTTPPLPVFDRTLQFYQANGFEVAGGRKLKSAIE</sequence>
<dbReference type="GO" id="GO:0016747">
    <property type="term" value="F:acyltransferase activity, transferring groups other than amino-acyl groups"/>
    <property type="evidence" value="ECO:0007669"/>
    <property type="project" value="InterPro"/>
</dbReference>
<dbReference type="RefSeq" id="WP_009206388.1">
    <property type="nucleotide sequence ID" value="NC_022357.1"/>
</dbReference>
<dbReference type="Pfam" id="PF13508">
    <property type="entry name" value="Acetyltransf_7"/>
    <property type="match status" value="1"/>
</dbReference>
<keyword evidence="5" id="KW-1185">Reference proteome</keyword>
<dbReference type="Proteomes" id="UP000015559">
    <property type="component" value="Chromosome"/>
</dbReference>
<evidence type="ECO:0000256" key="2">
    <source>
        <dbReference type="ARBA" id="ARBA00023315"/>
    </source>
</evidence>